<dbReference type="RefSeq" id="WP_212532880.1">
    <property type="nucleotide sequence ID" value="NZ_JAGSOG010000288.1"/>
</dbReference>
<accession>A0A941IV21</accession>
<gene>
    <name evidence="1" type="ORF">KDL01_34460</name>
</gene>
<comment type="caution">
    <text evidence="1">The sequence shown here is derived from an EMBL/GenBank/DDBJ whole genome shotgun (WGS) entry which is preliminary data.</text>
</comment>
<protein>
    <submittedName>
        <fullName evidence="1">Protein phosphatase 2C domain-containing protein</fullName>
    </submittedName>
</protein>
<keyword evidence="2" id="KW-1185">Reference proteome</keyword>
<proteinExistence type="predicted"/>
<sequence length="282" mass="30604">MSLRVLDTVCEPGGAKPNEDRVGAAADAAWVIDGATDVYPEPFLPATNDVHYLVDGLGNELRRALRPAVDVERTLTEISAEIGRDIRGHGFPADRVYPTCSVGLAIDHGGTLELARIGDATLVAVGEEVDSGEDAGVTELSTVFYNQRETAAVRAAGPQGLDAQDARDALLLRRREYITGVHPEGVFSGDPSAVLRIHRVRLKWNAARHVLLCTDGFARAITDYGLYSNWRDLIDAALRDSLATVTKAIRDCERQPDFSASRRHFKRSDDIAAALCEKKQGA</sequence>
<dbReference type="Gene3D" id="3.60.40.10">
    <property type="entry name" value="PPM-type phosphatase domain"/>
    <property type="match status" value="1"/>
</dbReference>
<dbReference type="Proteomes" id="UP000675781">
    <property type="component" value="Unassembled WGS sequence"/>
</dbReference>
<name>A0A941IV21_9ACTN</name>
<evidence type="ECO:0000313" key="1">
    <source>
        <dbReference type="EMBL" id="MBR7838423.1"/>
    </source>
</evidence>
<reference evidence="1" key="1">
    <citation type="submission" date="2021-04" db="EMBL/GenBank/DDBJ databases">
        <title>Genome based classification of Actinospica acidithermotolerans sp. nov., an actinobacterium isolated from an Indonesian hot spring.</title>
        <authorList>
            <person name="Kusuma A.B."/>
            <person name="Putra K.E."/>
            <person name="Nafisah S."/>
            <person name="Loh J."/>
            <person name="Nouioui I."/>
            <person name="Goodfellow M."/>
        </authorList>
    </citation>
    <scope>NUCLEOTIDE SEQUENCE</scope>
    <source>
        <strain evidence="1">CSCA 57</strain>
    </source>
</reference>
<dbReference type="SUPFAM" id="SSF81606">
    <property type="entry name" value="PP2C-like"/>
    <property type="match status" value="1"/>
</dbReference>
<organism evidence="1 2">
    <name type="scientific">Actinospica durhamensis</name>
    <dbReference type="NCBI Taxonomy" id="1508375"/>
    <lineage>
        <taxon>Bacteria</taxon>
        <taxon>Bacillati</taxon>
        <taxon>Actinomycetota</taxon>
        <taxon>Actinomycetes</taxon>
        <taxon>Catenulisporales</taxon>
        <taxon>Actinospicaceae</taxon>
        <taxon>Actinospica</taxon>
    </lineage>
</organism>
<dbReference type="AlphaFoldDB" id="A0A941IV21"/>
<dbReference type="InterPro" id="IPR036457">
    <property type="entry name" value="PPM-type-like_dom_sf"/>
</dbReference>
<dbReference type="EMBL" id="JAGSOG010000288">
    <property type="protein sequence ID" value="MBR7838423.1"/>
    <property type="molecule type" value="Genomic_DNA"/>
</dbReference>
<evidence type="ECO:0000313" key="2">
    <source>
        <dbReference type="Proteomes" id="UP000675781"/>
    </source>
</evidence>